<keyword evidence="4" id="KW-1185">Reference proteome</keyword>
<dbReference type="GO" id="GO:0016747">
    <property type="term" value="F:acyltransferase activity, transferring groups other than amino-acyl groups"/>
    <property type="evidence" value="ECO:0007669"/>
    <property type="project" value="InterPro"/>
</dbReference>
<evidence type="ECO:0000313" key="4">
    <source>
        <dbReference type="Proteomes" id="UP000024816"/>
    </source>
</evidence>
<dbReference type="PROSITE" id="PS51186">
    <property type="entry name" value="GNAT"/>
    <property type="match status" value="1"/>
</dbReference>
<keyword evidence="3" id="KW-0808">Transferase</keyword>
<evidence type="ECO:0000313" key="3">
    <source>
        <dbReference type="EMBL" id="KCZ83330.1"/>
    </source>
</evidence>
<proteinExistence type="predicted"/>
<feature type="domain" description="N-acetyltransferase" evidence="2">
    <location>
        <begin position="1"/>
        <end position="146"/>
    </location>
</feature>
<dbReference type="Pfam" id="PF00583">
    <property type="entry name" value="Acetyltransf_1"/>
    <property type="match status" value="1"/>
</dbReference>
<dbReference type="CDD" id="cd04301">
    <property type="entry name" value="NAT_SF"/>
    <property type="match status" value="1"/>
</dbReference>
<reference evidence="3 4" key="1">
    <citation type="journal article" date="2014" name="Antonie Van Leeuwenhoek">
        <title>Hyphomonas beringensis sp. nov. and Hyphomonas chukchiensis sp. nov., isolated from surface seawater of the Bering Sea and Chukchi Sea.</title>
        <authorList>
            <person name="Li C."/>
            <person name="Lai Q."/>
            <person name="Li G."/>
            <person name="Dong C."/>
            <person name="Wang J."/>
            <person name="Liao Y."/>
            <person name="Shao Z."/>
        </authorList>
    </citation>
    <scope>NUCLEOTIDE SEQUENCE [LARGE SCALE GENOMIC DNA]</scope>
    <source>
        <strain evidence="3 4">VP2</strain>
    </source>
</reference>
<dbReference type="Proteomes" id="UP000024816">
    <property type="component" value="Unassembled WGS sequence"/>
</dbReference>
<dbReference type="InterPro" id="IPR000182">
    <property type="entry name" value="GNAT_dom"/>
</dbReference>
<gene>
    <name evidence="3" type="ORF">HJA_17098</name>
</gene>
<sequence>MEELTRRIWTGRVSPESTVFTETPESVAAQLEKGGGAILFDGPVAIGSGRWVPVPGPSGQGRWMEIKRIGVLEACRRRGFGELILKALEQAGREAGAEGAQLAVRHDQVRLVDFYAGLGYVLADDVELTTPNPRSPPPIGMRKDFRTNT</sequence>
<accession>A0A059F6F8</accession>
<dbReference type="EMBL" id="ARYJ01000019">
    <property type="protein sequence ID" value="KCZ83330.1"/>
    <property type="molecule type" value="Genomic_DNA"/>
</dbReference>
<dbReference type="Gene3D" id="3.40.630.30">
    <property type="match status" value="1"/>
</dbReference>
<evidence type="ECO:0000259" key="2">
    <source>
        <dbReference type="PROSITE" id="PS51186"/>
    </source>
</evidence>
<dbReference type="STRING" id="1280952.HJA_17098"/>
<organism evidence="3 4">
    <name type="scientific">Hyphomonas jannaschiana VP2</name>
    <dbReference type="NCBI Taxonomy" id="1280952"/>
    <lineage>
        <taxon>Bacteria</taxon>
        <taxon>Pseudomonadati</taxon>
        <taxon>Pseudomonadota</taxon>
        <taxon>Alphaproteobacteria</taxon>
        <taxon>Hyphomonadales</taxon>
        <taxon>Hyphomonadaceae</taxon>
        <taxon>Hyphomonas</taxon>
    </lineage>
</organism>
<protein>
    <submittedName>
        <fullName evidence="3">Acetyltransferase</fullName>
    </submittedName>
</protein>
<comment type="caution">
    <text evidence="3">The sequence shown here is derived from an EMBL/GenBank/DDBJ whole genome shotgun (WGS) entry which is preliminary data.</text>
</comment>
<dbReference type="SUPFAM" id="SSF55729">
    <property type="entry name" value="Acyl-CoA N-acyltransferases (Nat)"/>
    <property type="match status" value="1"/>
</dbReference>
<dbReference type="eggNOG" id="COG0456">
    <property type="taxonomic scope" value="Bacteria"/>
</dbReference>
<dbReference type="AlphaFoldDB" id="A0A059F6F8"/>
<dbReference type="InterPro" id="IPR016181">
    <property type="entry name" value="Acyl_CoA_acyltransferase"/>
</dbReference>
<name>A0A059F6F8_9PROT</name>
<evidence type="ECO:0000256" key="1">
    <source>
        <dbReference type="SAM" id="MobiDB-lite"/>
    </source>
</evidence>
<feature type="region of interest" description="Disordered" evidence="1">
    <location>
        <begin position="129"/>
        <end position="149"/>
    </location>
</feature>
<dbReference type="PATRIC" id="fig|1280952.3.peg.3419"/>